<keyword evidence="5" id="KW-1185">Reference proteome</keyword>
<evidence type="ECO:0000256" key="1">
    <source>
        <dbReference type="ARBA" id="ARBA00011738"/>
    </source>
</evidence>
<feature type="domain" description="GST C-terminal" evidence="3">
    <location>
        <begin position="84"/>
        <end position="217"/>
    </location>
</feature>
<dbReference type="InterPro" id="IPR004046">
    <property type="entry name" value="GST_C"/>
</dbReference>
<comment type="subunit">
    <text evidence="1">Homodimer.</text>
</comment>
<evidence type="ECO:0000313" key="5">
    <source>
        <dbReference type="Proteomes" id="UP000761264"/>
    </source>
</evidence>
<dbReference type="Pfam" id="PF00043">
    <property type="entry name" value="GST_C"/>
    <property type="match status" value="1"/>
</dbReference>
<dbReference type="GO" id="GO:0004364">
    <property type="term" value="F:glutathione transferase activity"/>
    <property type="evidence" value="ECO:0007669"/>
    <property type="project" value="TreeGrafter"/>
</dbReference>
<evidence type="ECO:0000313" key="4">
    <source>
        <dbReference type="EMBL" id="NIA67944.1"/>
    </source>
</evidence>
<name>A0A967C3R8_9PROT</name>
<feature type="domain" description="GST N-terminal" evidence="2">
    <location>
        <begin position="1"/>
        <end position="79"/>
    </location>
</feature>
<dbReference type="PANTHER" id="PTHR43969:SF9">
    <property type="entry name" value="GLUTATHIONE S TRANSFERASE D10, ISOFORM A-RELATED"/>
    <property type="match status" value="1"/>
</dbReference>
<dbReference type="InterPro" id="IPR036249">
    <property type="entry name" value="Thioredoxin-like_sf"/>
</dbReference>
<evidence type="ECO:0000259" key="3">
    <source>
        <dbReference type="PROSITE" id="PS50405"/>
    </source>
</evidence>
<dbReference type="EMBL" id="JAAQPH010000003">
    <property type="protein sequence ID" value="NIA67944.1"/>
    <property type="molecule type" value="Genomic_DNA"/>
</dbReference>
<dbReference type="InterPro" id="IPR010987">
    <property type="entry name" value="Glutathione-S-Trfase_C-like"/>
</dbReference>
<dbReference type="PROSITE" id="PS50405">
    <property type="entry name" value="GST_CTER"/>
    <property type="match status" value="1"/>
</dbReference>
<dbReference type="InterPro" id="IPR040079">
    <property type="entry name" value="Glutathione_S-Trfase"/>
</dbReference>
<reference evidence="4" key="1">
    <citation type="submission" date="2020-03" db="EMBL/GenBank/DDBJ databases">
        <title>Genome of Pelagibius litoralis DSM 21314T.</title>
        <authorList>
            <person name="Wang G."/>
        </authorList>
    </citation>
    <scope>NUCLEOTIDE SEQUENCE</scope>
    <source>
        <strain evidence="4">DSM 21314</strain>
    </source>
</reference>
<dbReference type="Gene3D" id="3.40.30.10">
    <property type="entry name" value="Glutaredoxin"/>
    <property type="match status" value="1"/>
</dbReference>
<evidence type="ECO:0000259" key="2">
    <source>
        <dbReference type="PROSITE" id="PS50404"/>
    </source>
</evidence>
<dbReference type="CDD" id="cd00299">
    <property type="entry name" value="GST_C_family"/>
    <property type="match status" value="1"/>
</dbReference>
<organism evidence="4 5">
    <name type="scientific">Pelagibius litoralis</name>
    <dbReference type="NCBI Taxonomy" id="374515"/>
    <lineage>
        <taxon>Bacteria</taxon>
        <taxon>Pseudomonadati</taxon>
        <taxon>Pseudomonadota</taxon>
        <taxon>Alphaproteobacteria</taxon>
        <taxon>Rhodospirillales</taxon>
        <taxon>Rhodovibrionaceae</taxon>
        <taxon>Pelagibius</taxon>
    </lineage>
</organism>
<dbReference type="Pfam" id="PF13417">
    <property type="entry name" value="GST_N_3"/>
    <property type="match status" value="1"/>
</dbReference>
<dbReference type="Proteomes" id="UP000761264">
    <property type="component" value="Unassembled WGS sequence"/>
</dbReference>
<dbReference type="CDD" id="cd00570">
    <property type="entry name" value="GST_N_family"/>
    <property type="match status" value="1"/>
</dbReference>
<accession>A0A967C3R8</accession>
<dbReference type="PANTHER" id="PTHR43969">
    <property type="entry name" value="GLUTATHIONE S TRANSFERASE D10, ISOFORM A-RELATED"/>
    <property type="match status" value="1"/>
</dbReference>
<dbReference type="SUPFAM" id="SSF47616">
    <property type="entry name" value="GST C-terminal domain-like"/>
    <property type="match status" value="1"/>
</dbReference>
<dbReference type="InterPro" id="IPR036282">
    <property type="entry name" value="Glutathione-S-Trfase_C_sf"/>
</dbReference>
<dbReference type="SUPFAM" id="SSF52833">
    <property type="entry name" value="Thioredoxin-like"/>
    <property type="match status" value="1"/>
</dbReference>
<sequence>MRQLYHLAIDPGCRAIRVLLAEKGLDCELRTEKVWERREVFLHLNPAGQVPVFIDEDGTSVPGTAVIAEYLEEAYPEPSMLGTSPLDRAEVRRLSSWFADKFHSEVTVNLVEEKIMKRFLGLGTPNSGAIRAGLANIHYHLEYIGWLCDRRRWLAGDNFSRADIVAACELSSVDYLGDVPWSQHSGAKDWYARIKSRPSFRAILSDHISGARPPKHYADLDF</sequence>
<comment type="caution">
    <text evidence="4">The sequence shown here is derived from an EMBL/GenBank/DDBJ whole genome shotgun (WGS) entry which is preliminary data.</text>
</comment>
<dbReference type="SFLD" id="SFLDG00358">
    <property type="entry name" value="Main_(cytGST)"/>
    <property type="match status" value="1"/>
</dbReference>
<protein>
    <submittedName>
        <fullName evidence="4">Glutathione S-transferase family protein</fullName>
    </submittedName>
</protein>
<dbReference type="PROSITE" id="PS50404">
    <property type="entry name" value="GST_NTER"/>
    <property type="match status" value="1"/>
</dbReference>
<dbReference type="InterPro" id="IPR004045">
    <property type="entry name" value="Glutathione_S-Trfase_N"/>
</dbReference>
<dbReference type="AlphaFoldDB" id="A0A967C3R8"/>
<dbReference type="GO" id="GO:0006749">
    <property type="term" value="P:glutathione metabolic process"/>
    <property type="evidence" value="ECO:0007669"/>
    <property type="project" value="TreeGrafter"/>
</dbReference>
<dbReference type="Gene3D" id="1.20.1050.10">
    <property type="match status" value="1"/>
</dbReference>
<dbReference type="SFLD" id="SFLDS00019">
    <property type="entry name" value="Glutathione_Transferase_(cytos"/>
    <property type="match status" value="1"/>
</dbReference>
<dbReference type="RefSeq" id="WP_167222013.1">
    <property type="nucleotide sequence ID" value="NZ_JAAQPH010000003.1"/>
</dbReference>
<gene>
    <name evidence="4" type="ORF">HBA54_05005</name>
</gene>
<proteinExistence type="predicted"/>